<evidence type="ECO:0000313" key="2">
    <source>
        <dbReference type="Proteomes" id="UP000555838"/>
    </source>
</evidence>
<sequence length="50" mass="6028">MPSHIEVKEKQMVKVVFLQPVFETNNFLYFLQEKMEIKDEDLVPNTNEEK</sequence>
<protein>
    <submittedName>
        <fullName evidence="1">Uncharacterized protein</fullName>
    </submittedName>
</protein>
<comment type="caution">
    <text evidence="1">The sequence shown here is derived from an EMBL/GenBank/DDBJ whole genome shotgun (WGS) entry which is preliminary data.</text>
</comment>
<gene>
    <name evidence="1" type="ORF">HNP68_001058</name>
</gene>
<dbReference type="EMBL" id="JACHFG010000008">
    <property type="protein sequence ID" value="MBB6043436.1"/>
    <property type="molecule type" value="Genomic_DNA"/>
</dbReference>
<organism evidence="1 2">
    <name type="scientific">Borreliella yangtzensis</name>
    <dbReference type="NCBI Taxonomy" id="683292"/>
    <lineage>
        <taxon>Bacteria</taxon>
        <taxon>Pseudomonadati</taxon>
        <taxon>Spirochaetota</taxon>
        <taxon>Spirochaetia</taxon>
        <taxon>Spirochaetales</taxon>
        <taxon>Borreliaceae</taxon>
        <taxon>Borreliella</taxon>
    </lineage>
</organism>
<accession>A0ABR6PFD4</accession>
<name>A0ABR6PFD4_9SPIR</name>
<reference evidence="1 2" key="1">
    <citation type="submission" date="2020-08" db="EMBL/GenBank/DDBJ databases">
        <title>Genomic Encyclopedia of Type Strains, Phase IV (KMG-IV): sequencing the most valuable type-strain genomes for metagenomic binning, comparative biology and taxonomic classification.</title>
        <authorList>
            <person name="Goeker M."/>
        </authorList>
    </citation>
    <scope>NUCLEOTIDE SEQUENCE [LARGE SCALE GENOMIC DNA]</scope>
    <source>
        <strain evidence="1 2">DSM 24625</strain>
    </source>
</reference>
<dbReference type="RefSeq" id="WP_183221157.1">
    <property type="nucleotide sequence ID" value="NZ_CP179674.1"/>
</dbReference>
<proteinExistence type="predicted"/>
<keyword evidence="2" id="KW-1185">Reference proteome</keyword>
<dbReference type="Proteomes" id="UP000555838">
    <property type="component" value="Unassembled WGS sequence"/>
</dbReference>
<evidence type="ECO:0000313" key="1">
    <source>
        <dbReference type="EMBL" id="MBB6043436.1"/>
    </source>
</evidence>